<feature type="transmembrane region" description="Helical" evidence="2">
    <location>
        <begin position="223"/>
        <end position="246"/>
    </location>
</feature>
<keyword evidence="4" id="KW-1185">Reference proteome</keyword>
<feature type="compositionally biased region" description="Pro residues" evidence="1">
    <location>
        <begin position="338"/>
        <end position="357"/>
    </location>
</feature>
<feature type="transmembrane region" description="Helical" evidence="2">
    <location>
        <begin position="12"/>
        <end position="35"/>
    </location>
</feature>
<accession>A0ABW8LQR5</accession>
<evidence type="ECO:0000313" key="3">
    <source>
        <dbReference type="EMBL" id="MFK4268246.1"/>
    </source>
</evidence>
<protein>
    <submittedName>
        <fullName evidence="3">Uncharacterized protein</fullName>
    </submittedName>
</protein>
<feature type="transmembrane region" description="Helical" evidence="2">
    <location>
        <begin position="55"/>
        <end position="78"/>
    </location>
</feature>
<keyword evidence="2" id="KW-1133">Transmembrane helix</keyword>
<proteinExistence type="predicted"/>
<evidence type="ECO:0000256" key="2">
    <source>
        <dbReference type="SAM" id="Phobius"/>
    </source>
</evidence>
<dbReference type="EMBL" id="JBJDQH010000008">
    <property type="protein sequence ID" value="MFK4268246.1"/>
    <property type="molecule type" value="Genomic_DNA"/>
</dbReference>
<feature type="transmembrane region" description="Helical" evidence="2">
    <location>
        <begin position="252"/>
        <end position="269"/>
    </location>
</feature>
<keyword evidence="2" id="KW-0472">Membrane</keyword>
<name>A0ABW8LQR5_9ACTN</name>
<gene>
    <name evidence="3" type="ORF">ACI2L5_25360</name>
</gene>
<keyword evidence="2" id="KW-0812">Transmembrane</keyword>
<evidence type="ECO:0000313" key="4">
    <source>
        <dbReference type="Proteomes" id="UP001620295"/>
    </source>
</evidence>
<evidence type="ECO:0000256" key="1">
    <source>
        <dbReference type="SAM" id="MobiDB-lite"/>
    </source>
</evidence>
<feature type="region of interest" description="Disordered" evidence="1">
    <location>
        <begin position="334"/>
        <end position="357"/>
    </location>
</feature>
<comment type="caution">
    <text evidence="3">The sequence shown here is derived from an EMBL/GenBank/DDBJ whole genome shotgun (WGS) entry which is preliminary data.</text>
</comment>
<reference evidence="3 4" key="1">
    <citation type="submission" date="2024-11" db="EMBL/GenBank/DDBJ databases">
        <title>The Natural Products Discovery Center: Release of the First 8490 Sequenced Strains for Exploring Actinobacteria Biosynthetic Diversity.</title>
        <authorList>
            <person name="Kalkreuter E."/>
            <person name="Kautsar S.A."/>
            <person name="Yang D."/>
            <person name="Bader C.D."/>
            <person name="Teijaro C.N."/>
            <person name="Fluegel L."/>
            <person name="Davis C.M."/>
            <person name="Simpson J.R."/>
            <person name="Lauterbach L."/>
            <person name="Steele A.D."/>
            <person name="Gui C."/>
            <person name="Meng S."/>
            <person name="Li G."/>
            <person name="Viehrig K."/>
            <person name="Ye F."/>
            <person name="Su P."/>
            <person name="Kiefer A.F."/>
            <person name="Nichols A."/>
            <person name="Cepeda A.J."/>
            <person name="Yan W."/>
            <person name="Fan B."/>
            <person name="Jiang Y."/>
            <person name="Adhikari A."/>
            <person name="Zheng C.-J."/>
            <person name="Schuster L."/>
            <person name="Cowan T.M."/>
            <person name="Smanski M.J."/>
            <person name="Chevrette M.G."/>
            <person name="De Carvalho L.P.S."/>
            <person name="Shen B."/>
        </authorList>
    </citation>
    <scope>NUCLEOTIDE SEQUENCE [LARGE SCALE GENOMIC DNA]</scope>
    <source>
        <strain evidence="3 4">NPDC020863</strain>
    </source>
</reference>
<dbReference type="RefSeq" id="WP_358629247.1">
    <property type="nucleotide sequence ID" value="NZ_JBFAEV010000002.1"/>
</dbReference>
<sequence>MGDIAKGVLGGAWTLLVGWILPTALNLSVFFFTVAPSLHHIDLAQRLWPSSKGNTALLLLTVSLLLGLVVSAVQTLLYRLLEGYVLWPATAYDARCRRHRQTKQDLRDRFALLRLEGREREGGLSPEAARQLAELRANPRVARAARRDRLRTAAQRALLEERLRRYPIDDDQVAPTRLGNAIRRLEEYGYDRFRLDTQVLWGELTGTAPEQVRRHEELARTSVDFFIALLYGHAAVAAAALAALASGDADRSALLTTAAVLIALIPLWYRSAVTATDEWAAAVRALVNVGRKPLAESLGLALPPELAAERTMWMLVSRLSRLPYHERAAALDPYRADPQPPLLLPPVPPPTPPPPGS</sequence>
<dbReference type="Proteomes" id="UP001620295">
    <property type="component" value="Unassembled WGS sequence"/>
</dbReference>
<organism evidence="3 4">
    <name type="scientific">Streptomyces milbemycinicus</name>
    <dbReference type="NCBI Taxonomy" id="476552"/>
    <lineage>
        <taxon>Bacteria</taxon>
        <taxon>Bacillati</taxon>
        <taxon>Actinomycetota</taxon>
        <taxon>Actinomycetes</taxon>
        <taxon>Kitasatosporales</taxon>
        <taxon>Streptomycetaceae</taxon>
        <taxon>Streptomyces</taxon>
    </lineage>
</organism>